<comment type="caution">
    <text evidence="1">The sequence shown here is derived from an EMBL/GenBank/DDBJ whole genome shotgun (WGS) entry which is preliminary data.</text>
</comment>
<sequence>MKKIKVFQHKETGAYFPWTYEHSDDFDAGTTTKLLDAMSFKDSATLNQIILEFEETKKTHKMRFPNSEFSGLGFDDQELIENYELVEKELTDEDFYRSLIQSGS</sequence>
<dbReference type="RefSeq" id="WP_207112576.1">
    <property type="nucleotide sequence ID" value="NZ_JAFLWD010000020.1"/>
</dbReference>
<evidence type="ECO:0000313" key="2">
    <source>
        <dbReference type="Proteomes" id="UP000664632"/>
    </source>
</evidence>
<accession>A0ABS3GZ48</accession>
<dbReference type="EMBL" id="JAFLWD010000020">
    <property type="protein sequence ID" value="MBO0440524.1"/>
    <property type="molecule type" value="Genomic_DNA"/>
</dbReference>
<gene>
    <name evidence="1" type="ORF">JZO69_09140</name>
</gene>
<organism evidence="1 2">
    <name type="scientific">Candidatus Enterococcus ikei</name>
    <dbReference type="NCBI Taxonomy" id="2815326"/>
    <lineage>
        <taxon>Bacteria</taxon>
        <taxon>Bacillati</taxon>
        <taxon>Bacillota</taxon>
        <taxon>Bacilli</taxon>
        <taxon>Lactobacillales</taxon>
        <taxon>Enterococcaceae</taxon>
        <taxon>Enterococcus</taxon>
    </lineage>
</organism>
<name>A0ABS3GZ48_9ENTE</name>
<reference evidence="1 2" key="1">
    <citation type="submission" date="2021-03" db="EMBL/GenBank/DDBJ databases">
        <title>Enterococcal diversity collection.</title>
        <authorList>
            <person name="Gilmore M.S."/>
            <person name="Schwartzman J."/>
            <person name="Van Tyne D."/>
            <person name="Martin M."/>
            <person name="Earl A.M."/>
            <person name="Manson A.L."/>
            <person name="Straub T."/>
            <person name="Salamzade R."/>
            <person name="Saavedra J."/>
            <person name="Lebreton F."/>
            <person name="Prichula J."/>
            <person name="Schaufler K."/>
            <person name="Gaca A."/>
            <person name="Sgardioli B."/>
            <person name="Wagenaar J."/>
            <person name="Strong T."/>
        </authorList>
    </citation>
    <scope>NUCLEOTIDE SEQUENCE [LARGE SCALE GENOMIC DNA]</scope>
    <source>
        <strain evidence="1 2">DIV0869a</strain>
    </source>
</reference>
<protein>
    <submittedName>
        <fullName evidence="1">Uncharacterized protein</fullName>
    </submittedName>
</protein>
<dbReference type="Proteomes" id="UP000664632">
    <property type="component" value="Unassembled WGS sequence"/>
</dbReference>
<proteinExistence type="predicted"/>
<evidence type="ECO:0000313" key="1">
    <source>
        <dbReference type="EMBL" id="MBO0440524.1"/>
    </source>
</evidence>
<keyword evidence="2" id="KW-1185">Reference proteome</keyword>